<dbReference type="Proteomes" id="UP000004621">
    <property type="component" value="Unassembled WGS sequence"/>
</dbReference>
<name>A0A9W5IST4_NEISU</name>
<protein>
    <submittedName>
        <fullName evidence="1">Uncharacterized protein</fullName>
    </submittedName>
</protein>
<reference evidence="1 2" key="1">
    <citation type="submission" date="2010-01" db="EMBL/GenBank/DDBJ databases">
        <authorList>
            <person name="Weinstock G."/>
            <person name="Sodergren E."/>
            <person name="Clifton S."/>
            <person name="Fulton L."/>
            <person name="Fulton B."/>
            <person name="Courtney L."/>
            <person name="Fronick C."/>
            <person name="Harrison M."/>
            <person name="Strong C."/>
            <person name="Farmer C."/>
            <person name="Delahaunty K."/>
            <person name="Markovic C."/>
            <person name="Hall O."/>
            <person name="Minx P."/>
            <person name="Tomlinson C."/>
            <person name="Mitreva M."/>
            <person name="Nelson J."/>
            <person name="Hou S."/>
            <person name="Wollam A."/>
            <person name="Pepin K.H."/>
            <person name="Johnson M."/>
            <person name="Bhonagiri V."/>
            <person name="Nash W.E."/>
            <person name="Warren W."/>
            <person name="Chinwalla A."/>
            <person name="Mardis E.R."/>
            <person name="Wilson R.K."/>
        </authorList>
    </citation>
    <scope>NUCLEOTIDE SEQUENCE [LARGE SCALE GENOMIC DNA]</scope>
    <source>
        <strain evidence="1 2">NJ9703</strain>
    </source>
</reference>
<dbReference type="RefSeq" id="WP_003680156.1">
    <property type="nucleotide sequence ID" value="NZ_ACEO02000001.1"/>
</dbReference>
<proteinExistence type="predicted"/>
<evidence type="ECO:0000313" key="1">
    <source>
        <dbReference type="EMBL" id="EFC53069.1"/>
    </source>
</evidence>
<comment type="caution">
    <text evidence="1">The sequence shown here is derived from an EMBL/GenBank/DDBJ whole genome shotgun (WGS) entry which is preliminary data.</text>
</comment>
<sequence>MTRSRKNTFWVLLALVLGFFALPFGSSEAHEADGNLTASECERLGSLSLDQMDGRLLAFAKECDMVEATHDWEQQYGNLNEEEMLAGVVYE</sequence>
<gene>
    <name evidence="1" type="ORF">NEISUBOT_03066</name>
</gene>
<dbReference type="GeneID" id="49970156"/>
<accession>A0A9W5IST4</accession>
<dbReference type="EMBL" id="ACEO02000001">
    <property type="protein sequence ID" value="EFC53069.1"/>
    <property type="molecule type" value="Genomic_DNA"/>
</dbReference>
<organism evidence="1 2">
    <name type="scientific">Neisseria subflava NJ9703</name>
    <dbReference type="NCBI Taxonomy" id="546268"/>
    <lineage>
        <taxon>Bacteria</taxon>
        <taxon>Pseudomonadati</taxon>
        <taxon>Pseudomonadota</taxon>
        <taxon>Betaproteobacteria</taxon>
        <taxon>Neisseriales</taxon>
        <taxon>Neisseriaceae</taxon>
        <taxon>Neisseria</taxon>
    </lineage>
</organism>
<evidence type="ECO:0000313" key="2">
    <source>
        <dbReference type="Proteomes" id="UP000004621"/>
    </source>
</evidence>
<dbReference type="AlphaFoldDB" id="A0A9W5IST4"/>